<evidence type="ECO:0000313" key="1">
    <source>
        <dbReference type="EMBL" id="CAB4803337.1"/>
    </source>
</evidence>
<dbReference type="EMBL" id="CAFAAJ010000059">
    <property type="protein sequence ID" value="CAB4803337.1"/>
    <property type="molecule type" value="Genomic_DNA"/>
</dbReference>
<protein>
    <submittedName>
        <fullName evidence="1">Unannotated protein</fullName>
    </submittedName>
</protein>
<proteinExistence type="predicted"/>
<dbReference type="AlphaFoldDB" id="A0A6J6YCL4"/>
<name>A0A6J6YCL4_9ZZZZ</name>
<accession>A0A6J6YCL4</accession>
<organism evidence="1">
    <name type="scientific">freshwater metagenome</name>
    <dbReference type="NCBI Taxonomy" id="449393"/>
    <lineage>
        <taxon>unclassified sequences</taxon>
        <taxon>metagenomes</taxon>
        <taxon>ecological metagenomes</taxon>
    </lineage>
</organism>
<gene>
    <name evidence="1" type="ORF">UFOPK3001_01093</name>
</gene>
<reference evidence="1" key="1">
    <citation type="submission" date="2020-05" db="EMBL/GenBank/DDBJ databases">
        <authorList>
            <person name="Chiriac C."/>
            <person name="Salcher M."/>
            <person name="Ghai R."/>
            <person name="Kavagutti S V."/>
        </authorList>
    </citation>
    <scope>NUCLEOTIDE SEQUENCE</scope>
</reference>
<sequence length="100" mass="11094">MASGSQVWSGNWPLLPMQAMKSATAPQVSTDLYCESPASAQRQIPSMLNPEYWSWRPLALIHFWALRPTMAVPTSSPISPVRTVKNALREALLFALSSHQ</sequence>